<proteinExistence type="inferred from homology"/>
<evidence type="ECO:0000313" key="4">
    <source>
        <dbReference type="Proteomes" id="UP000766336"/>
    </source>
</evidence>
<evidence type="ECO:0000313" key="3">
    <source>
        <dbReference type="EMBL" id="MBS7810398.1"/>
    </source>
</evidence>
<dbReference type="PANTHER" id="PTHR42928:SF5">
    <property type="entry name" value="BLR1237 PROTEIN"/>
    <property type="match status" value="1"/>
</dbReference>
<keyword evidence="4" id="KW-1185">Reference proteome</keyword>
<comment type="similarity">
    <text evidence="1">Belongs to the UPF0065 (bug) family.</text>
</comment>
<reference evidence="3 4" key="1">
    <citation type="submission" date="2021-05" db="EMBL/GenBank/DDBJ databases">
        <title>Roseococcus sp. XZZS9, whole genome shotgun sequencing project.</title>
        <authorList>
            <person name="Zhao G."/>
            <person name="Shen L."/>
        </authorList>
    </citation>
    <scope>NUCLEOTIDE SEQUENCE [LARGE SCALE GENOMIC DNA]</scope>
    <source>
        <strain evidence="3 4">XZZS9</strain>
    </source>
</reference>
<organism evidence="3 4">
    <name type="scientific">Roseococcus pinisoli</name>
    <dbReference type="NCBI Taxonomy" id="2835040"/>
    <lineage>
        <taxon>Bacteria</taxon>
        <taxon>Pseudomonadati</taxon>
        <taxon>Pseudomonadota</taxon>
        <taxon>Alphaproteobacteria</taxon>
        <taxon>Acetobacterales</taxon>
        <taxon>Roseomonadaceae</taxon>
        <taxon>Roseococcus</taxon>
    </lineage>
</organism>
<dbReference type="Gene3D" id="3.40.190.150">
    <property type="entry name" value="Bordetella uptake gene, domain 1"/>
    <property type="match status" value="1"/>
</dbReference>
<sequence length="328" mass="35030">MTSITRRAALALPLAVPALISARAESWRPTQQVRIICPAAAGGTADMMARLLGHHLTSAWGQPAVVENRGGAGGIIGTQEFLRQPADGHTILSGNIGPQAIGYSLYRNYPFTPDMLIPVAGSVRGPNVLVVHPSVPANNVPELVAHLKANPGKLSYGSPGIGQSGHLTSVWFSQLTGTEGIHVPFRGAGPAAIELVAGNIQYMWDNLSSGIEQIRGGRVRALAVSSAERNPQLPDVPALRETMPQLADFEVNTWFGKFYRAGTPAAAVQSLNEQMRVLSESEAFKARVAQIGSVSLWGTPEQFTTFVNSEIAKWRGVIRQEGLQMDVS</sequence>
<evidence type="ECO:0000256" key="2">
    <source>
        <dbReference type="SAM" id="SignalP"/>
    </source>
</evidence>
<dbReference type="Gene3D" id="3.40.190.10">
    <property type="entry name" value="Periplasmic binding protein-like II"/>
    <property type="match status" value="1"/>
</dbReference>
<gene>
    <name evidence="3" type="ORF">KHU32_05580</name>
</gene>
<dbReference type="PIRSF" id="PIRSF017082">
    <property type="entry name" value="YflP"/>
    <property type="match status" value="1"/>
</dbReference>
<dbReference type="Pfam" id="PF03401">
    <property type="entry name" value="TctC"/>
    <property type="match status" value="1"/>
</dbReference>
<keyword evidence="2" id="KW-0732">Signal</keyword>
<dbReference type="InterPro" id="IPR042100">
    <property type="entry name" value="Bug_dom1"/>
</dbReference>
<dbReference type="CDD" id="cd07012">
    <property type="entry name" value="PBP2_Bug_TTT"/>
    <property type="match status" value="1"/>
</dbReference>
<comment type="caution">
    <text evidence="3">The sequence shown here is derived from an EMBL/GenBank/DDBJ whole genome shotgun (WGS) entry which is preliminary data.</text>
</comment>
<name>A0ABS5QAD6_9PROT</name>
<evidence type="ECO:0000256" key="1">
    <source>
        <dbReference type="ARBA" id="ARBA00006987"/>
    </source>
</evidence>
<feature type="signal peptide" evidence="2">
    <location>
        <begin position="1"/>
        <end position="24"/>
    </location>
</feature>
<dbReference type="EMBL" id="JAHCDA010000001">
    <property type="protein sequence ID" value="MBS7810398.1"/>
    <property type="molecule type" value="Genomic_DNA"/>
</dbReference>
<feature type="chain" id="PRO_5045324274" evidence="2">
    <location>
        <begin position="25"/>
        <end position="328"/>
    </location>
</feature>
<protein>
    <submittedName>
        <fullName evidence="3">Tripartite tricarboxylate transporter substrate binding protein</fullName>
    </submittedName>
</protein>
<dbReference type="RefSeq" id="WP_213669019.1">
    <property type="nucleotide sequence ID" value="NZ_JAHCDA010000001.1"/>
</dbReference>
<accession>A0ABS5QAD6</accession>
<dbReference type="PANTHER" id="PTHR42928">
    <property type="entry name" value="TRICARBOXYLATE-BINDING PROTEIN"/>
    <property type="match status" value="1"/>
</dbReference>
<dbReference type="Proteomes" id="UP000766336">
    <property type="component" value="Unassembled WGS sequence"/>
</dbReference>
<dbReference type="InterPro" id="IPR005064">
    <property type="entry name" value="BUG"/>
</dbReference>